<proteinExistence type="predicted"/>
<comment type="caution">
    <text evidence="1">The sequence shown here is derived from an EMBL/GenBank/DDBJ whole genome shotgun (WGS) entry which is preliminary data.</text>
</comment>
<protein>
    <submittedName>
        <fullName evidence="1">3240_t:CDS:1</fullName>
    </submittedName>
</protein>
<feature type="non-terminal residue" evidence="1">
    <location>
        <position position="270"/>
    </location>
</feature>
<dbReference type="EMBL" id="CAJVPT010008298">
    <property type="protein sequence ID" value="CAG8550457.1"/>
    <property type="molecule type" value="Genomic_DNA"/>
</dbReference>
<gene>
    <name evidence="1" type="ORF">ACOLOM_LOCUS4831</name>
</gene>
<organism evidence="1 2">
    <name type="scientific">Acaulospora colombiana</name>
    <dbReference type="NCBI Taxonomy" id="27376"/>
    <lineage>
        <taxon>Eukaryota</taxon>
        <taxon>Fungi</taxon>
        <taxon>Fungi incertae sedis</taxon>
        <taxon>Mucoromycota</taxon>
        <taxon>Glomeromycotina</taxon>
        <taxon>Glomeromycetes</taxon>
        <taxon>Diversisporales</taxon>
        <taxon>Acaulosporaceae</taxon>
        <taxon>Acaulospora</taxon>
    </lineage>
</organism>
<reference evidence="1" key="1">
    <citation type="submission" date="2021-06" db="EMBL/GenBank/DDBJ databases">
        <authorList>
            <person name="Kallberg Y."/>
            <person name="Tangrot J."/>
            <person name="Rosling A."/>
        </authorList>
    </citation>
    <scope>NUCLEOTIDE SEQUENCE</scope>
    <source>
        <strain evidence="1">CL356</strain>
    </source>
</reference>
<accession>A0ACA9LUR1</accession>
<keyword evidence="2" id="KW-1185">Reference proteome</keyword>
<sequence>MDTKTSRPRTLETRKKCKYFFFHWRRFRNEELWCKCDTRRLTRGWTSNHVGIDEFIKETQRSTRNWMDPYLEWIPYEKLDNIKKIGEGGFSEVYSAEWGDIEKRISWPPKNKSLPVALKKLRGSKEMSESFINELRTHYRCISTPSPIEDNVKYDHGFLRFFGITQDPKTKDYAMVTELASLRDIRYVFDQMFADIKFAQGTPQSYIDLAKRCWDENPAKRPRARDLLNMFDHWWDLTQDSETPDDAFSQADKYIIEQRRDYKRHPGAIY</sequence>
<dbReference type="Proteomes" id="UP000789525">
    <property type="component" value="Unassembled WGS sequence"/>
</dbReference>
<evidence type="ECO:0000313" key="1">
    <source>
        <dbReference type="EMBL" id="CAG8550457.1"/>
    </source>
</evidence>
<evidence type="ECO:0000313" key="2">
    <source>
        <dbReference type="Proteomes" id="UP000789525"/>
    </source>
</evidence>
<name>A0ACA9LUR1_9GLOM</name>